<evidence type="ECO:0000256" key="9">
    <source>
        <dbReference type="SAM" id="MobiDB-lite"/>
    </source>
</evidence>
<feature type="region of interest" description="Disordered" evidence="9">
    <location>
        <begin position="26"/>
        <end position="61"/>
    </location>
</feature>
<keyword evidence="12" id="KW-1185">Reference proteome</keyword>
<evidence type="ECO:0000256" key="2">
    <source>
        <dbReference type="ARBA" id="ARBA00022473"/>
    </source>
</evidence>
<dbReference type="PANTHER" id="PTHR15402:SF4">
    <property type="entry name" value="SPERMATOGENESIS- AND OOGENESIS-SPECIFIC BASIC HELIX-LOOP-HELIX-CONTAINING PROTEIN 1"/>
    <property type="match status" value="1"/>
</dbReference>
<proteinExistence type="predicted"/>
<keyword evidence="5" id="KW-0805">Transcription regulation</keyword>
<dbReference type="Gene3D" id="4.10.280.10">
    <property type="entry name" value="Helix-loop-helix DNA-binding domain"/>
    <property type="match status" value="1"/>
</dbReference>
<dbReference type="PANTHER" id="PTHR15402">
    <property type="entry name" value="TRANSCRIPTION FACTOR-LIKE 5 PROTEIN"/>
    <property type="match status" value="1"/>
</dbReference>
<accession>A0ABN8ZTD6</accession>
<evidence type="ECO:0000256" key="6">
    <source>
        <dbReference type="ARBA" id="ARBA00023125"/>
    </source>
</evidence>
<dbReference type="Proteomes" id="UP001176941">
    <property type="component" value="Chromosome 4"/>
</dbReference>
<dbReference type="SUPFAM" id="SSF47459">
    <property type="entry name" value="HLH, helix-loop-helix DNA-binding domain"/>
    <property type="match status" value="1"/>
</dbReference>
<dbReference type="CDD" id="cd18908">
    <property type="entry name" value="bHLH_SOHLH1_2"/>
    <property type="match status" value="1"/>
</dbReference>
<evidence type="ECO:0000259" key="10">
    <source>
        <dbReference type="SMART" id="SM00353"/>
    </source>
</evidence>
<evidence type="ECO:0000256" key="3">
    <source>
        <dbReference type="ARBA" id="ARBA00022782"/>
    </source>
</evidence>
<evidence type="ECO:0000256" key="4">
    <source>
        <dbReference type="ARBA" id="ARBA00022871"/>
    </source>
</evidence>
<evidence type="ECO:0000313" key="12">
    <source>
        <dbReference type="Proteomes" id="UP001176941"/>
    </source>
</evidence>
<dbReference type="SMART" id="SM00353">
    <property type="entry name" value="HLH"/>
    <property type="match status" value="1"/>
</dbReference>
<evidence type="ECO:0000313" key="11">
    <source>
        <dbReference type="EMBL" id="CAI9175004.1"/>
    </source>
</evidence>
<dbReference type="Pfam" id="PF00010">
    <property type="entry name" value="HLH"/>
    <property type="match status" value="1"/>
</dbReference>
<keyword evidence="4" id="KW-0744">Spermatogenesis</keyword>
<keyword evidence="8" id="KW-0539">Nucleus</keyword>
<protein>
    <recommendedName>
        <fullName evidence="10">BHLH domain-containing protein</fullName>
    </recommendedName>
</protein>
<feature type="region of interest" description="Disordered" evidence="9">
    <location>
        <begin position="1"/>
        <end position="20"/>
    </location>
</feature>
<evidence type="ECO:0000256" key="5">
    <source>
        <dbReference type="ARBA" id="ARBA00023015"/>
    </source>
</evidence>
<dbReference type="EMBL" id="OX459940">
    <property type="protein sequence ID" value="CAI9175004.1"/>
    <property type="molecule type" value="Genomic_DNA"/>
</dbReference>
<evidence type="ECO:0000256" key="7">
    <source>
        <dbReference type="ARBA" id="ARBA00023163"/>
    </source>
</evidence>
<name>A0ABN8ZTD6_RANTA</name>
<organism evidence="11 12">
    <name type="scientific">Rangifer tarandus platyrhynchus</name>
    <name type="common">Svalbard reindeer</name>
    <dbReference type="NCBI Taxonomy" id="3082113"/>
    <lineage>
        <taxon>Eukaryota</taxon>
        <taxon>Metazoa</taxon>
        <taxon>Chordata</taxon>
        <taxon>Craniata</taxon>
        <taxon>Vertebrata</taxon>
        <taxon>Euteleostomi</taxon>
        <taxon>Mammalia</taxon>
        <taxon>Eutheria</taxon>
        <taxon>Laurasiatheria</taxon>
        <taxon>Artiodactyla</taxon>
        <taxon>Ruminantia</taxon>
        <taxon>Pecora</taxon>
        <taxon>Cervidae</taxon>
        <taxon>Odocoileinae</taxon>
        <taxon>Rangifer</taxon>
    </lineage>
</organism>
<gene>
    <name evidence="11" type="ORF">MRATA1EN1_LOCUS23966</name>
</gene>
<keyword evidence="7" id="KW-0804">Transcription</keyword>
<dbReference type="InterPro" id="IPR011598">
    <property type="entry name" value="bHLH_dom"/>
</dbReference>
<keyword evidence="3" id="KW-0221">Differentiation</keyword>
<evidence type="ECO:0000256" key="8">
    <source>
        <dbReference type="ARBA" id="ARBA00023242"/>
    </source>
</evidence>
<feature type="domain" description="BHLH" evidence="10">
    <location>
        <begin position="59"/>
        <end position="109"/>
    </location>
</feature>
<dbReference type="InterPro" id="IPR036638">
    <property type="entry name" value="HLH_DNA-bd_sf"/>
</dbReference>
<evidence type="ECO:0000256" key="1">
    <source>
        <dbReference type="ARBA" id="ARBA00004123"/>
    </source>
</evidence>
<keyword evidence="2" id="KW-0217">Developmental protein</keyword>
<comment type="subcellular location">
    <subcellularLocation>
        <location evidence="1">Nucleus</location>
    </subcellularLocation>
</comment>
<feature type="region of interest" description="Disordered" evidence="9">
    <location>
        <begin position="305"/>
        <end position="355"/>
    </location>
</feature>
<reference evidence="11" key="1">
    <citation type="submission" date="2023-04" db="EMBL/GenBank/DDBJ databases">
        <authorList>
            <consortium name="ELIXIR-Norway"/>
        </authorList>
    </citation>
    <scope>NUCLEOTIDE SEQUENCE [LARGE SCALE GENOMIC DNA]</scope>
</reference>
<dbReference type="InterPro" id="IPR039583">
    <property type="entry name" value="TCFL5/SOLH1/2"/>
</dbReference>
<keyword evidence="6" id="KW-0238">DNA-binding</keyword>
<sequence length="375" mass="39653">MASGAREPRAGVPRVSRGCSGPFPSSTQFCCEDHPSQGSGQTKGPPVAEGPGSRLPRNVLSERERRKRISLSCERLRALLPWFDGRKEDMASVLEMAVQFLQLAGTLVPGWEQQAVLASSKEPWLAWQTDVLQLALASQAPAGAPDTGAETSSVMSVSPWGRGLWGGGVRTTQRLSFCLCTSCRHQTPPSCAATSVDEDEALSGVADVLDRPLAPPESPGLVPRSPGPRPPKVLRPSPLWPVRSQQPPSPLVSEEPRSCLGQAGPPAQGADKALMLDSRSVSGCDVADGASFLLTPGPDWWLGSLEGRGSGAPSRAAARSSPLDRLEPGFLGDPESGPQEEPLDGPLEPWGSDVSCPSPVLRDEVDSIFPDFFAC</sequence>
<feature type="region of interest" description="Disordered" evidence="9">
    <location>
        <begin position="210"/>
        <end position="270"/>
    </location>
</feature>
<feature type="compositionally biased region" description="Low complexity" evidence="9">
    <location>
        <begin position="311"/>
        <end position="321"/>
    </location>
</feature>